<dbReference type="AlphaFoldDB" id="A0A3R9YNZ1"/>
<name>A0A3R9YNZ1_9SPHN</name>
<protein>
    <recommendedName>
        <fullName evidence="2">DUF5703 domain-containing protein</fullName>
    </recommendedName>
</protein>
<evidence type="ECO:0000313" key="3">
    <source>
        <dbReference type="EMBL" id="RST31820.1"/>
    </source>
</evidence>
<proteinExistence type="predicted"/>
<dbReference type="RefSeq" id="WP_126719760.1">
    <property type="nucleotide sequence ID" value="NZ_RWJF01000001.1"/>
</dbReference>
<organism evidence="3 4">
    <name type="scientific">Sphingomonas ginkgonis</name>
    <dbReference type="NCBI Taxonomy" id="2315330"/>
    <lineage>
        <taxon>Bacteria</taxon>
        <taxon>Pseudomonadati</taxon>
        <taxon>Pseudomonadota</taxon>
        <taxon>Alphaproteobacteria</taxon>
        <taxon>Sphingomonadales</taxon>
        <taxon>Sphingomonadaceae</taxon>
        <taxon>Sphingomonas</taxon>
    </lineage>
</organism>
<evidence type="ECO:0000256" key="1">
    <source>
        <dbReference type="SAM" id="MobiDB-lite"/>
    </source>
</evidence>
<keyword evidence="4" id="KW-1185">Reference proteome</keyword>
<reference evidence="3 4" key="1">
    <citation type="submission" date="2018-12" db="EMBL/GenBank/DDBJ databases">
        <title>Sphingomonas sp. HMF7854 Genome sequencing and assembly.</title>
        <authorList>
            <person name="Cha I."/>
            <person name="Kang H."/>
            <person name="Kim H."/>
            <person name="Kang J."/>
            <person name="Joh K."/>
        </authorList>
    </citation>
    <scope>NUCLEOTIDE SEQUENCE [LARGE SCALE GENOMIC DNA]</scope>
    <source>
        <strain evidence="3 4">HMF7854</strain>
    </source>
</reference>
<dbReference type="InterPro" id="IPR008928">
    <property type="entry name" value="6-hairpin_glycosidase_sf"/>
</dbReference>
<dbReference type="GO" id="GO:0005975">
    <property type="term" value="P:carbohydrate metabolic process"/>
    <property type="evidence" value="ECO:0007669"/>
    <property type="project" value="InterPro"/>
</dbReference>
<dbReference type="Proteomes" id="UP000274661">
    <property type="component" value="Unassembled WGS sequence"/>
</dbReference>
<sequence>MDKAKRTTLKQLAGATCIVGLPAGELDAAAPVPPGGHDGADWLAAYNPVWTSPSKNAGESMPCGAGDIGLNAWVEGGELLFYIARSGAFDETNSYLKLGRVRVRLDPSPFVAGASFRQELRLADGELVISAGDVAISLWADVEQPVVHVAVESGAPRRATATLESWRLVDRDYLPDEMSMHRAYDGAPVVPRQRADTVGFAEGGVLSARRNHDEDTVFDLLVAQQELTAVKDQLWNPLRGLGFGALMLGPGFAPAGETVGRYASTPFRGWSLRSARPQRRHSLKIVCHVARTDSQDEWLAGLRRLTRTAAAPAASRARSRRWWRGYWERSYILIQPGPARPDSQPWRLGRNYQLFRHMLGANARGDWPTKFNGGNSTVDPEYTDPKLRLSPDYRAWGGGEFTAQNQRLVHWPMLKSGDFDLLQPQFDFYRRLRRNAELRTQTYWGHRGACFVEQIENSGLCCGQEWGWQRGWNKPAIHMPGVEDSAFVDHLWDTVLEFCLMMLEVGRFTGTIAEGDLGFIDSCLTFFDEHYRREHARQSGRELDADGHLVLFPGTACETYKNALNSTVTIAGLDAVLGALLALPATRVGPALRARYAAMRATLPPFSFRVMEGRRTIAPARLWDRIQNVEIPQLYPVFPYGQYGIGRPDLQVAIDTWRVGVDTAAQKDIKSWHQDAIFCARLGLTEEAARLTARKLDDSGRRYPAFWGPGHDWAPDHNWGGSGMIGLQEMLMQTPGDAIHLFPRGRGTGTSISGSTRPGARASRRR</sequence>
<gene>
    <name evidence="3" type="ORF">HMF7854_13975</name>
</gene>
<accession>A0A3R9YNZ1</accession>
<feature type="compositionally biased region" description="Low complexity" evidence="1">
    <location>
        <begin position="749"/>
        <end position="759"/>
    </location>
</feature>
<dbReference type="SUPFAM" id="SSF48208">
    <property type="entry name" value="Six-hairpin glycosidases"/>
    <property type="match status" value="1"/>
</dbReference>
<evidence type="ECO:0000259" key="2">
    <source>
        <dbReference type="Pfam" id="PF18961"/>
    </source>
</evidence>
<dbReference type="InterPro" id="IPR043757">
    <property type="entry name" value="DUF5703_N"/>
</dbReference>
<dbReference type="Pfam" id="PF18961">
    <property type="entry name" value="DUF5703_N"/>
    <property type="match status" value="1"/>
</dbReference>
<dbReference type="Gene3D" id="1.50.10.10">
    <property type="match status" value="1"/>
</dbReference>
<comment type="caution">
    <text evidence="3">The sequence shown here is derived from an EMBL/GenBank/DDBJ whole genome shotgun (WGS) entry which is preliminary data.</text>
</comment>
<dbReference type="InterPro" id="IPR012341">
    <property type="entry name" value="6hp_glycosidase-like_sf"/>
</dbReference>
<dbReference type="EMBL" id="RWJF01000001">
    <property type="protein sequence ID" value="RST31820.1"/>
    <property type="molecule type" value="Genomic_DNA"/>
</dbReference>
<dbReference type="OrthoDB" id="9816459at2"/>
<feature type="domain" description="DUF5703" evidence="2">
    <location>
        <begin position="49"/>
        <end position="332"/>
    </location>
</feature>
<feature type="region of interest" description="Disordered" evidence="1">
    <location>
        <begin position="743"/>
        <end position="766"/>
    </location>
</feature>
<evidence type="ECO:0000313" key="4">
    <source>
        <dbReference type="Proteomes" id="UP000274661"/>
    </source>
</evidence>